<dbReference type="AlphaFoldDB" id="B3QPL3"/>
<dbReference type="OrthoDB" id="598447at2"/>
<evidence type="ECO:0000256" key="1">
    <source>
        <dbReference type="SAM" id="Phobius"/>
    </source>
</evidence>
<keyword evidence="1" id="KW-0472">Membrane</keyword>
<keyword evidence="1" id="KW-0812">Transmembrane</keyword>
<name>B3QPL3_CHLP8</name>
<accession>B3QPL3</accession>
<reference evidence="3" key="1">
    <citation type="submission" date="2008-06" db="EMBL/GenBank/DDBJ databases">
        <title>Complete sequence of Chlorobaculum parvum NCIB 8327.</title>
        <authorList>
            <consortium name="US DOE Joint Genome Institute"/>
            <person name="Lucas S."/>
            <person name="Copeland A."/>
            <person name="Lapidus A."/>
            <person name="Glavina del Rio T."/>
            <person name="Dalin E."/>
            <person name="Tice H."/>
            <person name="Bruce D."/>
            <person name="Goodwin L."/>
            <person name="Pitluck S."/>
            <person name="Schmutz J."/>
            <person name="Larimer F."/>
            <person name="Land M."/>
            <person name="Hauser L."/>
            <person name="Kyrpides N."/>
            <person name="Mikhailova N."/>
            <person name="Zhao F."/>
            <person name="Li T."/>
            <person name="Liu Z."/>
            <person name="Overmann J."/>
            <person name="Bryant D.A."/>
            <person name="Richardson P."/>
        </authorList>
    </citation>
    <scope>NUCLEOTIDE SEQUENCE [LARGE SCALE GENOMIC DNA]</scope>
    <source>
        <strain evidence="3">NCIB 8327</strain>
    </source>
</reference>
<organism evidence="3 4">
    <name type="scientific">Chlorobaculum parvum (strain DSM 263 / NCIMB 8327)</name>
    <name type="common">Chlorobium vibrioforme subsp. thiosulfatophilum</name>
    <dbReference type="NCBI Taxonomy" id="517417"/>
    <lineage>
        <taxon>Bacteria</taxon>
        <taxon>Pseudomonadati</taxon>
        <taxon>Chlorobiota</taxon>
        <taxon>Chlorobiia</taxon>
        <taxon>Chlorobiales</taxon>
        <taxon>Chlorobiaceae</taxon>
        <taxon>Chlorobaculum</taxon>
    </lineage>
</organism>
<proteinExistence type="predicted"/>
<evidence type="ECO:0000313" key="4">
    <source>
        <dbReference type="Proteomes" id="UP000008811"/>
    </source>
</evidence>
<dbReference type="EMBL" id="CP001099">
    <property type="protein sequence ID" value="ACF11866.1"/>
    <property type="molecule type" value="Genomic_DNA"/>
</dbReference>
<keyword evidence="1" id="KW-1133">Transmembrane helix</keyword>
<dbReference type="Proteomes" id="UP000008811">
    <property type="component" value="Chromosome"/>
</dbReference>
<dbReference type="STRING" id="517417.Cpar_1468"/>
<dbReference type="HOGENOM" id="CLU_787100_0_0_10"/>
<keyword evidence="4" id="KW-1185">Reference proteome</keyword>
<dbReference type="Pfam" id="PF13400">
    <property type="entry name" value="Tad"/>
    <property type="match status" value="1"/>
</dbReference>
<feature type="transmembrane region" description="Helical" evidence="1">
    <location>
        <begin position="15"/>
        <end position="36"/>
    </location>
</feature>
<dbReference type="KEGG" id="cpc:Cpar_1468"/>
<dbReference type="RefSeq" id="WP_012502699.1">
    <property type="nucleotide sequence ID" value="NC_011027.1"/>
</dbReference>
<gene>
    <name evidence="3" type="ordered locus">Cpar_1468</name>
</gene>
<evidence type="ECO:0000313" key="3">
    <source>
        <dbReference type="EMBL" id="ACF11866.1"/>
    </source>
</evidence>
<sequence length="352" mass="37571">MILLRQNKLPNGQRGAVTIMFAIFLVVLLGFAALALDLGRMNLTKVQLQSAADAAALGGAGSLVNSSLSTYDWDAAEQKGLVLAQHNIVNGEQIQQATIEAGYWNSSDGFRHHGTSGVPVTGDVPAVRATVALTSTQNNGPLKLFFAPFLGINESNIPASAIAAIYPPAGGVGMFPFTLGKDVFNNFWDSETQTPKTEDPFMVNLETYYPKGGMGTWTSLTEEIGGGSSDVTTIGGIFWDKKDDTPIRTTIPMKLGQEIWVADGDMSILYKNKQYEFPIGEPIVIPVIENVDPGSWQPIVAFAGFVIDSSHSQGTHSYITGHFIDATTIPGLIPGNGSGVPYGAFTPPYLVQ</sequence>
<protein>
    <recommendedName>
        <fullName evidence="2">Putative Flp pilus-assembly TadG-like N-terminal domain-containing protein</fullName>
    </recommendedName>
</protein>
<evidence type="ECO:0000259" key="2">
    <source>
        <dbReference type="Pfam" id="PF13400"/>
    </source>
</evidence>
<feature type="domain" description="Putative Flp pilus-assembly TadG-like N-terminal" evidence="2">
    <location>
        <begin position="15"/>
        <end position="61"/>
    </location>
</feature>
<dbReference type="eggNOG" id="COG4961">
    <property type="taxonomic scope" value="Bacteria"/>
</dbReference>
<dbReference type="InterPro" id="IPR028087">
    <property type="entry name" value="Tad_N"/>
</dbReference>